<dbReference type="RefSeq" id="WP_219527836.1">
    <property type="nucleotide sequence ID" value="NZ_JAHKRM010000003.1"/>
</dbReference>
<reference evidence="3" key="1">
    <citation type="journal article" date="2019" name="Int. J. Syst. Evol. Microbiol.">
        <title>The Global Catalogue of Microorganisms (GCM) 10K type strain sequencing project: providing services to taxonomists for standard genome sequencing and annotation.</title>
        <authorList>
            <consortium name="The Broad Institute Genomics Platform"/>
            <consortium name="The Broad Institute Genome Sequencing Center for Infectious Disease"/>
            <person name="Wu L."/>
            <person name="Ma J."/>
        </authorList>
    </citation>
    <scope>NUCLEOTIDE SEQUENCE [LARGE SCALE GENOMIC DNA]</scope>
    <source>
        <strain evidence="3">CGMCC 1.15399</strain>
    </source>
</reference>
<accession>A0ABW4G2N2</accession>
<feature type="transmembrane region" description="Helical" evidence="1">
    <location>
        <begin position="165"/>
        <end position="181"/>
    </location>
</feature>
<name>A0ABW4G2N2_9ACTN</name>
<sequence>MKNRTALIAAPLLVLAYGVLRIVDGLDGVRGPGVAWTVGHLAFLGALTLFVPIFWEMRSMLGRSAVASTALVAGVVGIGCAAAQFTIDIIVGFLAADHDAMSPMFEQVQAVPGVSLAVYSAGPILFYVAQLAFAALLAGHRMVKVWVPVAVLAEIVLSAVNKDLIPVGAVLLFVSFLPLMGRRTPVARHVPAHA</sequence>
<keyword evidence="1" id="KW-1133">Transmembrane helix</keyword>
<evidence type="ECO:0000256" key="1">
    <source>
        <dbReference type="SAM" id="Phobius"/>
    </source>
</evidence>
<comment type="caution">
    <text evidence="2">The sequence shown here is derived from an EMBL/GenBank/DDBJ whole genome shotgun (WGS) entry which is preliminary data.</text>
</comment>
<keyword evidence="1" id="KW-0812">Transmembrane</keyword>
<evidence type="ECO:0000313" key="3">
    <source>
        <dbReference type="Proteomes" id="UP001597097"/>
    </source>
</evidence>
<feature type="transmembrane region" description="Helical" evidence="1">
    <location>
        <begin position="67"/>
        <end position="96"/>
    </location>
</feature>
<evidence type="ECO:0000313" key="2">
    <source>
        <dbReference type="EMBL" id="MFD1536885.1"/>
    </source>
</evidence>
<dbReference type="Proteomes" id="UP001597097">
    <property type="component" value="Unassembled WGS sequence"/>
</dbReference>
<feature type="transmembrane region" description="Helical" evidence="1">
    <location>
        <begin position="116"/>
        <end position="136"/>
    </location>
</feature>
<protein>
    <submittedName>
        <fullName evidence="2">Uncharacterized protein</fullName>
    </submittedName>
</protein>
<keyword evidence="3" id="KW-1185">Reference proteome</keyword>
<feature type="transmembrane region" description="Helical" evidence="1">
    <location>
        <begin position="143"/>
        <end position="159"/>
    </location>
</feature>
<organism evidence="2 3">
    <name type="scientific">Nonomuraea guangzhouensis</name>
    <dbReference type="NCBI Taxonomy" id="1291555"/>
    <lineage>
        <taxon>Bacteria</taxon>
        <taxon>Bacillati</taxon>
        <taxon>Actinomycetota</taxon>
        <taxon>Actinomycetes</taxon>
        <taxon>Streptosporangiales</taxon>
        <taxon>Streptosporangiaceae</taxon>
        <taxon>Nonomuraea</taxon>
    </lineage>
</organism>
<keyword evidence="1" id="KW-0472">Membrane</keyword>
<dbReference type="EMBL" id="JBHUCM010000007">
    <property type="protein sequence ID" value="MFD1536885.1"/>
    <property type="molecule type" value="Genomic_DNA"/>
</dbReference>
<feature type="transmembrane region" description="Helical" evidence="1">
    <location>
        <begin position="37"/>
        <end position="55"/>
    </location>
</feature>
<gene>
    <name evidence="2" type="ORF">ACFSJ0_07565</name>
</gene>
<proteinExistence type="predicted"/>